<dbReference type="Proteomes" id="UP001432322">
    <property type="component" value="Unassembled WGS sequence"/>
</dbReference>
<evidence type="ECO:0008006" key="3">
    <source>
        <dbReference type="Google" id="ProtNLM"/>
    </source>
</evidence>
<proteinExistence type="predicted"/>
<sequence>FDRTTLPSTESFILSTTPLTSEKFEDSWKSMDERTTSDPVQDVQRSPLTRLIYEYTSENIKHKPVRVEVDRATDSMRDECSDDSQCGSRLKCCRKKWCDRSRNCGTGNFCLPSCEMTKMTHLGRGSSRESLIDIIYD</sequence>
<comment type="caution">
    <text evidence="1">The sequence shown here is derived from an EMBL/GenBank/DDBJ whole genome shotgun (WGS) entry which is preliminary data.</text>
</comment>
<evidence type="ECO:0000313" key="1">
    <source>
        <dbReference type="EMBL" id="GMT33495.1"/>
    </source>
</evidence>
<feature type="non-terminal residue" evidence="1">
    <location>
        <position position="1"/>
    </location>
</feature>
<name>A0AAV5WSF6_9BILA</name>
<gene>
    <name evidence="1" type="ORF">PFISCL1PPCAC_24792</name>
</gene>
<protein>
    <recommendedName>
        <fullName evidence="3">WAP domain-containing protein</fullName>
    </recommendedName>
</protein>
<keyword evidence="2" id="KW-1185">Reference proteome</keyword>
<dbReference type="EMBL" id="BTSY01000006">
    <property type="protein sequence ID" value="GMT33495.1"/>
    <property type="molecule type" value="Genomic_DNA"/>
</dbReference>
<accession>A0AAV5WSF6</accession>
<dbReference type="AlphaFoldDB" id="A0AAV5WSF6"/>
<organism evidence="1 2">
    <name type="scientific">Pristionchus fissidentatus</name>
    <dbReference type="NCBI Taxonomy" id="1538716"/>
    <lineage>
        <taxon>Eukaryota</taxon>
        <taxon>Metazoa</taxon>
        <taxon>Ecdysozoa</taxon>
        <taxon>Nematoda</taxon>
        <taxon>Chromadorea</taxon>
        <taxon>Rhabditida</taxon>
        <taxon>Rhabditina</taxon>
        <taxon>Diplogasteromorpha</taxon>
        <taxon>Diplogasteroidea</taxon>
        <taxon>Neodiplogasteridae</taxon>
        <taxon>Pristionchus</taxon>
    </lineage>
</organism>
<reference evidence="1" key="1">
    <citation type="submission" date="2023-10" db="EMBL/GenBank/DDBJ databases">
        <title>Genome assembly of Pristionchus species.</title>
        <authorList>
            <person name="Yoshida K."/>
            <person name="Sommer R.J."/>
        </authorList>
    </citation>
    <scope>NUCLEOTIDE SEQUENCE</scope>
    <source>
        <strain evidence="1">RS5133</strain>
    </source>
</reference>
<evidence type="ECO:0000313" key="2">
    <source>
        <dbReference type="Proteomes" id="UP001432322"/>
    </source>
</evidence>